<protein>
    <recommendedName>
        <fullName evidence="9">Periplasmic chaperone PpiD</fullName>
    </recommendedName>
    <alternativeName>
        <fullName evidence="10">Periplasmic folding chaperone</fullName>
    </alternativeName>
</protein>
<feature type="transmembrane region" description="Helical" evidence="12">
    <location>
        <begin position="12"/>
        <end position="29"/>
    </location>
</feature>
<dbReference type="PANTHER" id="PTHR47529:SF1">
    <property type="entry name" value="PERIPLASMIC CHAPERONE PPID"/>
    <property type="match status" value="1"/>
</dbReference>
<dbReference type="GO" id="GO:0005886">
    <property type="term" value="C:plasma membrane"/>
    <property type="evidence" value="ECO:0007669"/>
    <property type="project" value="UniProtKB-SubCell"/>
</dbReference>
<comment type="caution">
    <text evidence="14">The sequence shown here is derived from an EMBL/GenBank/DDBJ whole genome shotgun (WGS) entry which is preliminary data.</text>
</comment>
<evidence type="ECO:0000256" key="1">
    <source>
        <dbReference type="ARBA" id="ARBA00004382"/>
    </source>
</evidence>
<dbReference type="InterPro" id="IPR052029">
    <property type="entry name" value="PpiD_chaperone"/>
</dbReference>
<dbReference type="SUPFAM" id="SSF54534">
    <property type="entry name" value="FKBP-like"/>
    <property type="match status" value="1"/>
</dbReference>
<organism evidence="14 15">
    <name type="scientific">Dysgonomonas alginatilytica</name>
    <dbReference type="NCBI Taxonomy" id="1605892"/>
    <lineage>
        <taxon>Bacteria</taxon>
        <taxon>Pseudomonadati</taxon>
        <taxon>Bacteroidota</taxon>
        <taxon>Bacteroidia</taxon>
        <taxon>Bacteroidales</taxon>
        <taxon>Dysgonomonadaceae</taxon>
        <taxon>Dysgonomonas</taxon>
    </lineage>
</organism>
<evidence type="ECO:0000256" key="5">
    <source>
        <dbReference type="ARBA" id="ARBA00022989"/>
    </source>
</evidence>
<dbReference type="EMBL" id="QICL01000008">
    <property type="protein sequence ID" value="PXV65119.1"/>
    <property type="molecule type" value="Genomic_DNA"/>
</dbReference>
<reference evidence="14 15" key="1">
    <citation type="submission" date="2018-03" db="EMBL/GenBank/DDBJ databases">
        <title>Genomic Encyclopedia of Archaeal and Bacterial Type Strains, Phase II (KMG-II): from individual species to whole genera.</title>
        <authorList>
            <person name="Goeker M."/>
        </authorList>
    </citation>
    <scope>NUCLEOTIDE SEQUENCE [LARGE SCALE GENOMIC DNA]</scope>
    <source>
        <strain evidence="14 15">DSM 100214</strain>
    </source>
</reference>
<proteinExistence type="inferred from homology"/>
<dbReference type="Pfam" id="PF13616">
    <property type="entry name" value="Rotamase_3"/>
    <property type="match status" value="1"/>
</dbReference>
<evidence type="ECO:0000256" key="3">
    <source>
        <dbReference type="ARBA" id="ARBA00022519"/>
    </source>
</evidence>
<keyword evidence="11" id="KW-0697">Rotamase</keyword>
<keyword evidence="11 14" id="KW-0413">Isomerase</keyword>
<keyword evidence="15" id="KW-1185">Reference proteome</keyword>
<dbReference type="InterPro" id="IPR000297">
    <property type="entry name" value="PPIase_PpiC"/>
</dbReference>
<keyword evidence="2" id="KW-1003">Cell membrane</keyword>
<evidence type="ECO:0000256" key="8">
    <source>
        <dbReference type="ARBA" id="ARBA00038408"/>
    </source>
</evidence>
<comment type="subcellular location">
    <subcellularLocation>
        <location evidence="1">Cell inner membrane</location>
        <topology evidence="1">Single-pass type II membrane protein</topology>
        <orientation evidence="1">Periplasmic side</orientation>
    </subcellularLocation>
</comment>
<keyword evidence="3" id="KW-0997">Cell inner membrane</keyword>
<comment type="similarity">
    <text evidence="8">Belongs to the PpiD chaperone family.</text>
</comment>
<dbReference type="PANTHER" id="PTHR47529">
    <property type="entry name" value="PEPTIDYL-PROLYL CIS-TRANS ISOMERASE D"/>
    <property type="match status" value="1"/>
</dbReference>
<sequence>MAALQKIRNKAGLLIGVIAVALMAFIFPWNELTSFINKQRDKAFTVDGEVVSTGDYHKRVTDFENFQKMISGQTSLDENTNSQIREFVYEQMVKELMLNEQTKNLGLNVSEGELHDLIFGANISPVLRQIPIFVDPQTGQFSQAALTQFVTLVGTDAKTVPLEQQAQLENLKSVWETIQNMVKYQRLEEKYNVLLAGTIMVNDSEAKANSDAAKSTSDIAYVLNRYSAIPDSTVNVTDKEIEKLYNDRKNNFKTFEELRKISYFTKQIVPSESDFAEVEKEANTAREKLAEAANPALVVADYSEVPYQDVFFSEKTLSAEEATFVKAASIGDIYGPIRDNEAFRIYKLIDRAAAPDSVKLSMIIIPEGTDKMVANNKADSVINVIKQGKAFDVVANEIFPQSNGGEVGWVTEAQLASAGKEFVDAAFKAPVGEITKLNLQGQIQIIKVEQKTQPVTKYKLALIQMPVSVSDQTLITLDNELAQFVTQSGNSKDFVKAAREKGYDVVANSLISGSYPNINQISGSRQVITWAFNENVGSVKKFDLADYKIIALIDSRIPQGFLPVSEVKEGLKAELVKDKKAEKMIADLKAKNISTLDGYAEAIGTKVDTVKFVTFNTPNILGIGRESALNVYSELGAVNKLEAPVKGDNGVLAITVVNKVDQSKDFNLDSFKQTTNSQNMYRVMSQAIPALKNKMNVVDNRVKFF</sequence>
<accession>A0A2V3PPS7</accession>
<evidence type="ECO:0000256" key="12">
    <source>
        <dbReference type="SAM" id="Phobius"/>
    </source>
</evidence>
<feature type="domain" description="PpiC" evidence="13">
    <location>
        <begin position="355"/>
        <end position="450"/>
    </location>
</feature>
<evidence type="ECO:0000256" key="11">
    <source>
        <dbReference type="PROSITE-ProRule" id="PRU00278"/>
    </source>
</evidence>
<dbReference type="PROSITE" id="PS50198">
    <property type="entry name" value="PPIC_PPIASE_2"/>
    <property type="match status" value="1"/>
</dbReference>
<evidence type="ECO:0000313" key="15">
    <source>
        <dbReference type="Proteomes" id="UP000247973"/>
    </source>
</evidence>
<evidence type="ECO:0000313" key="14">
    <source>
        <dbReference type="EMBL" id="PXV65119.1"/>
    </source>
</evidence>
<evidence type="ECO:0000256" key="4">
    <source>
        <dbReference type="ARBA" id="ARBA00022692"/>
    </source>
</evidence>
<dbReference type="OrthoDB" id="9812372at2"/>
<keyword evidence="4 12" id="KW-0812">Transmembrane</keyword>
<evidence type="ECO:0000259" key="13">
    <source>
        <dbReference type="PROSITE" id="PS50198"/>
    </source>
</evidence>
<evidence type="ECO:0000256" key="10">
    <source>
        <dbReference type="ARBA" id="ARBA00042775"/>
    </source>
</evidence>
<keyword evidence="6 12" id="KW-0472">Membrane</keyword>
<dbReference type="InterPro" id="IPR046357">
    <property type="entry name" value="PPIase_dom_sf"/>
</dbReference>
<evidence type="ECO:0000256" key="9">
    <source>
        <dbReference type="ARBA" id="ARBA00040743"/>
    </source>
</evidence>
<keyword evidence="5 12" id="KW-1133">Transmembrane helix</keyword>
<evidence type="ECO:0000256" key="7">
    <source>
        <dbReference type="ARBA" id="ARBA00023186"/>
    </source>
</evidence>
<dbReference type="InterPro" id="IPR027304">
    <property type="entry name" value="Trigger_fact/SurA_dom_sf"/>
</dbReference>
<dbReference type="Proteomes" id="UP000247973">
    <property type="component" value="Unassembled WGS sequence"/>
</dbReference>
<dbReference type="AlphaFoldDB" id="A0A2V3PPS7"/>
<gene>
    <name evidence="14" type="ORF">CLV62_108117</name>
</gene>
<evidence type="ECO:0000256" key="2">
    <source>
        <dbReference type="ARBA" id="ARBA00022475"/>
    </source>
</evidence>
<name>A0A2V3PPS7_9BACT</name>
<evidence type="ECO:0000256" key="6">
    <source>
        <dbReference type="ARBA" id="ARBA00023136"/>
    </source>
</evidence>
<keyword evidence="7" id="KW-0143">Chaperone</keyword>
<dbReference type="SUPFAM" id="SSF109998">
    <property type="entry name" value="Triger factor/SurA peptide-binding domain-like"/>
    <property type="match status" value="1"/>
</dbReference>
<dbReference type="GO" id="GO:0003755">
    <property type="term" value="F:peptidyl-prolyl cis-trans isomerase activity"/>
    <property type="evidence" value="ECO:0007669"/>
    <property type="project" value="UniProtKB-KW"/>
</dbReference>
<dbReference type="RefSeq" id="WP_110310384.1">
    <property type="nucleotide sequence ID" value="NZ_QICL01000008.1"/>
</dbReference>
<dbReference type="Gene3D" id="3.10.50.40">
    <property type="match status" value="1"/>
</dbReference>
<dbReference type="Pfam" id="PF13623">
    <property type="entry name" value="SurA_N_2"/>
    <property type="match status" value="1"/>
</dbReference>